<dbReference type="GO" id="GO:0004843">
    <property type="term" value="F:cysteine-type deubiquitinase activity"/>
    <property type="evidence" value="ECO:0007669"/>
    <property type="project" value="UniProtKB-EC"/>
</dbReference>
<dbReference type="InterPro" id="IPR038765">
    <property type="entry name" value="Papain-like_cys_pep_sf"/>
</dbReference>
<comment type="similarity">
    <text evidence="4">Belongs to the peptidase C19 family.</text>
</comment>
<name>R7VKI3_CAPTE</name>
<dbReference type="InterPro" id="IPR018200">
    <property type="entry name" value="USP_CS"/>
</dbReference>
<sequence>MAPKHLLDKGAWQWAETTDPCDITDAHILTAYRLELKPCQASKCRKNCKGNPHCLVHLGEREWLGEIDDRYWHDIGDPAEETREPGNFVGLKNLGATCYVNTFLQVNLFLHAMLLCIIYISSYIVVVHSSLTPPPSPTTICGHLQHIFALLSFSQRRYLDPTPLIECLKLDSSQQQDAQEFSKLLIMLLEDQLSSSGLSHLVRDNFMGTYHYVTQCHVCGNESRTPSKFYELDLNIKGHKTLQECIAEFLKEEKMEGDDKYMCDHCQCKQNATRKIQLQSLPPVLNIQLLRFVFDRKTGHKKKLNSFIQFPETLDMSSVLSEPEGSRVYSLKAVLIHSGPSAYSGHYTAHIHDTQKEAWFKFNDEVIEKMKSKGLELGAEEDFGMEGKSAAKKPRTGKGLHSSRNAYMLVYTLDSSVHGTHVDVQLDELPKELQELIQHDNDAFAVWLKELSVMKEVNISRGHDRVAEVKNILSKLPAPSGELKNSEWILSGWIQKWLGCDHSHQVPKIDNSSLLCIHNRLNPDMVNAAKCISEEASELIYAKYEGGPRLKVEASLCQDCVKERCKEIRSKARLTEDGKAIASMLKSHPEVSTGVWVGKVSLRSWKKMATDKMKGVKETILSKKSTLQFEFLETCDEDIDVKENSNESETSERLLTFNEDLLCEDHGNLSPDVSCRKLVPQDIWTRLQIYFPGVVTYSSDAEPCAQCLAAQAGERAQKDRFKTLAMTLKSALANLYLNKQRPIISELTSKINLVPTQFIMDWRQFIKDSINKPFTETIPITPYLCRHGGFLYFLENTTFPNCLTAVYPSEWVLLSRYSKPDGEISIQRNVSDCGKITLSVTPDVCQECCLAREREEVAAQFSYKDAAIYIRKSAKEDVSAFANEATDPENGSNDEKRKLDDQTGAPPSKQSRLDVGPSRKSSRHRHVRGEKKIEVDACNTLRDLKLKIMKVFSVPPFDQNLICNGRELKGNTDTLAALHILPGDVIYLQADEPVEDPMFLEDATKASVPETGFLGTGLVSR</sequence>
<dbReference type="PROSITE" id="PS00973">
    <property type="entry name" value="USP_2"/>
    <property type="match status" value="1"/>
</dbReference>
<dbReference type="Gene3D" id="3.10.20.90">
    <property type="entry name" value="Phosphatidylinositol 3-kinase Catalytic Subunit, Chain A, domain 1"/>
    <property type="match status" value="1"/>
</dbReference>
<dbReference type="InterPro" id="IPR035927">
    <property type="entry name" value="DUSP-like_sf"/>
</dbReference>
<comment type="catalytic activity">
    <reaction evidence="1">
        <text>Thiol-dependent hydrolysis of ester, thioester, amide, peptide and isopeptide bonds formed by the C-terminal Gly of ubiquitin (a 76-residue protein attached to proteins as an intracellular targeting signal).</text>
        <dbReference type="EC" id="3.4.19.12"/>
    </reaction>
</comment>
<evidence type="ECO:0000256" key="9">
    <source>
        <dbReference type="ARBA" id="ARBA00022786"/>
    </source>
</evidence>
<dbReference type="Pfam" id="PF00240">
    <property type="entry name" value="ubiquitin"/>
    <property type="match status" value="1"/>
</dbReference>
<comment type="subcellular location">
    <subcellularLocation>
        <location evidence="3">Cytoplasm</location>
    </subcellularLocation>
    <subcellularLocation>
        <location evidence="2">Nucleus</location>
    </subcellularLocation>
</comment>
<evidence type="ECO:0000256" key="15">
    <source>
        <dbReference type="SAM" id="Phobius"/>
    </source>
</evidence>
<dbReference type="EC" id="3.4.19.12" evidence="5"/>
<evidence type="ECO:0000256" key="3">
    <source>
        <dbReference type="ARBA" id="ARBA00004496"/>
    </source>
</evidence>
<evidence type="ECO:0000259" key="17">
    <source>
        <dbReference type="PROSITE" id="PS50235"/>
    </source>
</evidence>
<keyword evidence="9" id="KW-0833">Ubl conjugation pathway</keyword>
<dbReference type="EMBL" id="KB292507">
    <property type="protein sequence ID" value="ELU17396.1"/>
    <property type="molecule type" value="Genomic_DNA"/>
</dbReference>
<feature type="domain" description="USP" evidence="17">
    <location>
        <begin position="89"/>
        <end position="414"/>
    </location>
</feature>
<keyword evidence="8" id="KW-0677">Repeat</keyword>
<dbReference type="Proteomes" id="UP000014760">
    <property type="component" value="Unassembled WGS sequence"/>
</dbReference>
<evidence type="ECO:0000256" key="7">
    <source>
        <dbReference type="ARBA" id="ARBA00022670"/>
    </source>
</evidence>
<dbReference type="HOGENOM" id="CLU_010287_0_0_1"/>
<dbReference type="InterPro" id="IPR001394">
    <property type="entry name" value="Peptidase_C19_UCH"/>
</dbReference>
<evidence type="ECO:0000256" key="2">
    <source>
        <dbReference type="ARBA" id="ARBA00004123"/>
    </source>
</evidence>
<proteinExistence type="inferred from homology"/>
<dbReference type="SUPFAM" id="SSF54236">
    <property type="entry name" value="Ubiquitin-like"/>
    <property type="match status" value="1"/>
</dbReference>
<feature type="region of interest" description="Disordered" evidence="14">
    <location>
        <begin position="881"/>
        <end position="929"/>
    </location>
</feature>
<dbReference type="CDD" id="cd02668">
    <property type="entry name" value="Peptidase_C19L"/>
    <property type="match status" value="1"/>
</dbReference>
<dbReference type="GO" id="GO:0006508">
    <property type="term" value="P:proteolysis"/>
    <property type="evidence" value="ECO:0007669"/>
    <property type="project" value="UniProtKB-KW"/>
</dbReference>
<dbReference type="EnsemblMetazoa" id="CapteT178380">
    <property type="protein sequence ID" value="CapteP178380"/>
    <property type="gene ID" value="CapteG178380"/>
</dbReference>
<evidence type="ECO:0000256" key="12">
    <source>
        <dbReference type="ARBA" id="ARBA00023242"/>
    </source>
</evidence>
<dbReference type="FunFam" id="3.90.70.10:FF:000029">
    <property type="entry name" value="ubiquitin carboxyl-terminal hydrolase 48 isoform X1"/>
    <property type="match status" value="1"/>
</dbReference>
<accession>R7VKI3</accession>
<keyword evidence="15" id="KW-0812">Transmembrane</keyword>
<keyword evidence="20" id="KW-1185">Reference proteome</keyword>
<reference evidence="20" key="1">
    <citation type="submission" date="2012-12" db="EMBL/GenBank/DDBJ databases">
        <authorList>
            <person name="Hellsten U."/>
            <person name="Grimwood J."/>
            <person name="Chapman J.A."/>
            <person name="Shapiro H."/>
            <person name="Aerts A."/>
            <person name="Otillar R.P."/>
            <person name="Terry A.Y."/>
            <person name="Boore J.L."/>
            <person name="Simakov O."/>
            <person name="Marletaz F."/>
            <person name="Cho S.-J."/>
            <person name="Edsinger-Gonzales E."/>
            <person name="Havlak P."/>
            <person name="Kuo D.-H."/>
            <person name="Larsson T."/>
            <person name="Lv J."/>
            <person name="Arendt D."/>
            <person name="Savage R."/>
            <person name="Osoegawa K."/>
            <person name="de Jong P."/>
            <person name="Lindberg D.R."/>
            <person name="Seaver E.C."/>
            <person name="Weisblat D.A."/>
            <person name="Putnam N.H."/>
            <person name="Grigoriev I.V."/>
            <person name="Rokhsar D.S."/>
        </authorList>
    </citation>
    <scope>NUCLEOTIDE SEQUENCE</scope>
    <source>
        <strain evidence="20">I ESC-2004</strain>
    </source>
</reference>
<keyword evidence="12" id="KW-0539">Nucleus</keyword>
<evidence type="ECO:0000256" key="1">
    <source>
        <dbReference type="ARBA" id="ARBA00000707"/>
    </source>
</evidence>
<protein>
    <recommendedName>
        <fullName evidence="13">Ubiquitin carboxyl-terminal hydrolase 48</fullName>
        <ecNumber evidence="5">3.4.19.12</ecNumber>
    </recommendedName>
</protein>
<dbReference type="PROSITE" id="PS50053">
    <property type="entry name" value="UBIQUITIN_2"/>
    <property type="match status" value="1"/>
</dbReference>
<reference evidence="18 20" key="2">
    <citation type="journal article" date="2013" name="Nature">
        <title>Insights into bilaterian evolution from three spiralian genomes.</title>
        <authorList>
            <person name="Simakov O."/>
            <person name="Marletaz F."/>
            <person name="Cho S.J."/>
            <person name="Edsinger-Gonzales E."/>
            <person name="Havlak P."/>
            <person name="Hellsten U."/>
            <person name="Kuo D.H."/>
            <person name="Larsson T."/>
            <person name="Lv J."/>
            <person name="Arendt D."/>
            <person name="Savage R."/>
            <person name="Osoegawa K."/>
            <person name="de Jong P."/>
            <person name="Grimwood J."/>
            <person name="Chapman J.A."/>
            <person name="Shapiro H."/>
            <person name="Aerts A."/>
            <person name="Otillar R.P."/>
            <person name="Terry A.Y."/>
            <person name="Boore J.L."/>
            <person name="Grigoriev I.V."/>
            <person name="Lindberg D.R."/>
            <person name="Seaver E.C."/>
            <person name="Weisblat D.A."/>
            <person name="Putnam N.H."/>
            <person name="Rokhsar D.S."/>
        </authorList>
    </citation>
    <scope>NUCLEOTIDE SEQUENCE</scope>
    <source>
        <strain evidence="18 20">I ESC-2004</strain>
    </source>
</reference>
<evidence type="ECO:0000256" key="14">
    <source>
        <dbReference type="SAM" id="MobiDB-lite"/>
    </source>
</evidence>
<dbReference type="OMA" id="YLGQEKW"/>
<feature type="domain" description="Ubiquitin-like" evidence="16">
    <location>
        <begin position="933"/>
        <end position="988"/>
    </location>
</feature>
<keyword evidence="15" id="KW-1133">Transmembrane helix</keyword>
<dbReference type="AlphaFoldDB" id="R7VKI3"/>
<evidence type="ECO:0000256" key="5">
    <source>
        <dbReference type="ARBA" id="ARBA00012759"/>
    </source>
</evidence>
<evidence type="ECO:0000256" key="8">
    <source>
        <dbReference type="ARBA" id="ARBA00022737"/>
    </source>
</evidence>
<reference evidence="19" key="3">
    <citation type="submission" date="2015-06" db="UniProtKB">
        <authorList>
            <consortium name="EnsemblMetazoa"/>
        </authorList>
    </citation>
    <scope>IDENTIFICATION</scope>
</reference>
<evidence type="ECO:0000256" key="11">
    <source>
        <dbReference type="ARBA" id="ARBA00022807"/>
    </source>
</evidence>
<gene>
    <name evidence="18" type="ORF">CAPTEDRAFT_178380</name>
</gene>
<dbReference type="GO" id="GO:0016579">
    <property type="term" value="P:protein deubiquitination"/>
    <property type="evidence" value="ECO:0007669"/>
    <property type="project" value="InterPro"/>
</dbReference>
<dbReference type="InterPro" id="IPR000626">
    <property type="entry name" value="Ubiquitin-like_dom"/>
</dbReference>
<dbReference type="PANTHER" id="PTHR24006:SF722">
    <property type="entry name" value="UBIQUITIN CARBOXYL-TERMINAL HYDROLASE 48"/>
    <property type="match status" value="1"/>
</dbReference>
<evidence type="ECO:0000313" key="20">
    <source>
        <dbReference type="Proteomes" id="UP000014760"/>
    </source>
</evidence>
<dbReference type="InterPro" id="IPR033841">
    <property type="entry name" value="Pep_USP48"/>
</dbReference>
<dbReference type="SUPFAM" id="SSF54001">
    <property type="entry name" value="Cysteine proteinases"/>
    <property type="match status" value="1"/>
</dbReference>
<dbReference type="GO" id="GO:0005829">
    <property type="term" value="C:cytosol"/>
    <property type="evidence" value="ECO:0007669"/>
    <property type="project" value="TreeGrafter"/>
</dbReference>
<dbReference type="Pfam" id="PF00443">
    <property type="entry name" value="UCH"/>
    <property type="match status" value="1"/>
</dbReference>
<keyword evidence="10" id="KW-0378">Hydrolase</keyword>
<evidence type="ECO:0000259" key="16">
    <source>
        <dbReference type="PROSITE" id="PS50053"/>
    </source>
</evidence>
<organism evidence="18">
    <name type="scientific">Capitella teleta</name>
    <name type="common">Polychaete worm</name>
    <dbReference type="NCBI Taxonomy" id="283909"/>
    <lineage>
        <taxon>Eukaryota</taxon>
        <taxon>Metazoa</taxon>
        <taxon>Spiralia</taxon>
        <taxon>Lophotrochozoa</taxon>
        <taxon>Annelida</taxon>
        <taxon>Polychaeta</taxon>
        <taxon>Sedentaria</taxon>
        <taxon>Scolecida</taxon>
        <taxon>Capitellidae</taxon>
        <taxon>Capitella</taxon>
    </lineage>
</organism>
<dbReference type="OrthoDB" id="289038at2759"/>
<dbReference type="Gene3D" id="3.90.70.10">
    <property type="entry name" value="Cysteine proteinases"/>
    <property type="match status" value="1"/>
</dbReference>
<dbReference type="CDD" id="cd01795">
    <property type="entry name" value="Ubl_USP48"/>
    <property type="match status" value="1"/>
</dbReference>
<keyword evidence="11" id="KW-0788">Thiol protease</keyword>
<dbReference type="InterPro" id="IPR044743">
    <property type="entry name" value="Ubl_USP48"/>
</dbReference>
<dbReference type="SMART" id="SM00213">
    <property type="entry name" value="UBQ"/>
    <property type="match status" value="1"/>
</dbReference>
<dbReference type="PANTHER" id="PTHR24006">
    <property type="entry name" value="UBIQUITIN CARBOXYL-TERMINAL HYDROLASE"/>
    <property type="match status" value="1"/>
</dbReference>
<dbReference type="InterPro" id="IPR050164">
    <property type="entry name" value="Peptidase_C19"/>
</dbReference>
<keyword evidence="7" id="KW-0645">Protease</keyword>
<dbReference type="EMBL" id="AMQN01004037">
    <property type="status" value="NOT_ANNOTATED_CDS"/>
    <property type="molecule type" value="Genomic_DNA"/>
</dbReference>
<evidence type="ECO:0000256" key="4">
    <source>
        <dbReference type="ARBA" id="ARBA00009085"/>
    </source>
</evidence>
<dbReference type="STRING" id="283909.R7VKI3"/>
<evidence type="ECO:0000256" key="6">
    <source>
        <dbReference type="ARBA" id="ARBA00022490"/>
    </source>
</evidence>
<dbReference type="GO" id="GO:0004197">
    <property type="term" value="F:cysteine-type endopeptidase activity"/>
    <property type="evidence" value="ECO:0007669"/>
    <property type="project" value="InterPro"/>
</dbReference>
<evidence type="ECO:0000313" key="19">
    <source>
        <dbReference type="EnsemblMetazoa" id="CapteP178380"/>
    </source>
</evidence>
<feature type="compositionally biased region" description="Basic residues" evidence="14">
    <location>
        <begin position="920"/>
        <end position="929"/>
    </location>
</feature>
<dbReference type="InterPro" id="IPR028889">
    <property type="entry name" value="USP"/>
</dbReference>
<feature type="transmembrane region" description="Helical" evidence="15">
    <location>
        <begin position="108"/>
        <end position="131"/>
    </location>
</feature>
<dbReference type="InterPro" id="IPR029071">
    <property type="entry name" value="Ubiquitin-like_domsf"/>
</dbReference>
<dbReference type="PROSITE" id="PS50235">
    <property type="entry name" value="USP_3"/>
    <property type="match status" value="1"/>
</dbReference>
<dbReference type="SUPFAM" id="SSF143791">
    <property type="entry name" value="DUSP-like"/>
    <property type="match status" value="1"/>
</dbReference>
<keyword evidence="15" id="KW-0472">Membrane</keyword>
<evidence type="ECO:0000313" key="18">
    <source>
        <dbReference type="EMBL" id="ELU17396.1"/>
    </source>
</evidence>
<dbReference type="GO" id="GO:0005634">
    <property type="term" value="C:nucleus"/>
    <property type="evidence" value="ECO:0007669"/>
    <property type="project" value="UniProtKB-SubCell"/>
</dbReference>
<evidence type="ECO:0000256" key="10">
    <source>
        <dbReference type="ARBA" id="ARBA00022801"/>
    </source>
</evidence>
<evidence type="ECO:0000256" key="13">
    <source>
        <dbReference type="ARBA" id="ARBA00035173"/>
    </source>
</evidence>
<keyword evidence="6" id="KW-0963">Cytoplasm</keyword>